<protein>
    <submittedName>
        <fullName evidence="1">DUF3396 domain-containing protein</fullName>
    </submittedName>
</protein>
<sequence>MTERYPRIRTVIDIEGEQITVLREGIFIAFYMPGFHGEVASAVEHSLERYLHALRPKALGAYVDEHGYWRTLDAELTILRQKLRDPRGAYITARGQPDSVTGVGFYYQGHATLPLLFARDPPQAMCAVEFWLPTEFLEQQGAEVARSLITSLGQDLPFSSGYAGLSFETWGWMDATTPVLRARSLRHPGFDLPVSHSLALYMSLGTKVRAPAWLTFLGPPVLNELGGAEGLRSRLHSPGTEVHSLSTDRAVVSLGPEPEAGDLEAGDTLPHYRELARVLEPWRYVHKGSWGSLAEEEIRHWERRFL</sequence>
<comment type="caution">
    <text evidence="1">The sequence shown here is derived from an EMBL/GenBank/DDBJ whole genome shotgun (WGS) entry which is preliminary data.</text>
</comment>
<reference evidence="2" key="1">
    <citation type="submission" date="2018-09" db="EMBL/GenBank/DDBJ databases">
        <authorList>
            <person name="Livingstone P.G."/>
            <person name="Whitworth D.E."/>
        </authorList>
    </citation>
    <scope>NUCLEOTIDE SEQUENCE [LARGE SCALE GENOMIC DNA]</scope>
    <source>
        <strain evidence="2">CA054A</strain>
    </source>
</reference>
<dbReference type="RefSeq" id="WP_120539261.1">
    <property type="nucleotide sequence ID" value="NZ_RAVZ01000015.1"/>
</dbReference>
<name>A0A3A8JTS2_9BACT</name>
<evidence type="ECO:0000313" key="2">
    <source>
        <dbReference type="Proteomes" id="UP000268094"/>
    </source>
</evidence>
<dbReference type="EMBL" id="RAVZ01000015">
    <property type="protein sequence ID" value="RKG93013.1"/>
    <property type="molecule type" value="Genomic_DNA"/>
</dbReference>
<gene>
    <name evidence="1" type="ORF">D7V88_04025</name>
</gene>
<dbReference type="Pfam" id="PF11876">
    <property type="entry name" value="TsiV"/>
    <property type="match status" value="1"/>
</dbReference>
<accession>A0A3A8JTS2</accession>
<proteinExistence type="predicted"/>
<keyword evidence="2" id="KW-1185">Reference proteome</keyword>
<dbReference type="OrthoDB" id="9179973at2"/>
<dbReference type="InterPro" id="IPR021815">
    <property type="entry name" value="TsiV"/>
</dbReference>
<evidence type="ECO:0000313" key="1">
    <source>
        <dbReference type="EMBL" id="RKG93013.1"/>
    </source>
</evidence>
<dbReference type="AlphaFoldDB" id="A0A3A8JTS2"/>
<dbReference type="Proteomes" id="UP000268094">
    <property type="component" value="Unassembled WGS sequence"/>
</dbReference>
<organism evidence="1 2">
    <name type="scientific">Corallococcus terminator</name>
    <dbReference type="NCBI Taxonomy" id="2316733"/>
    <lineage>
        <taxon>Bacteria</taxon>
        <taxon>Pseudomonadati</taxon>
        <taxon>Myxococcota</taxon>
        <taxon>Myxococcia</taxon>
        <taxon>Myxococcales</taxon>
        <taxon>Cystobacterineae</taxon>
        <taxon>Myxococcaceae</taxon>
        <taxon>Corallococcus</taxon>
    </lineage>
</organism>